<reference evidence="2" key="1">
    <citation type="submission" date="2023-01" db="EMBL/GenBank/DDBJ databases">
        <title>Exploring GABA producing Bacteroides strains toward improving mental health.</title>
        <authorList>
            <person name="Yousuf B."/>
            <person name="Bouhlel N.E."/>
            <person name="Mottawea W."/>
            <person name="Hammami R."/>
        </authorList>
    </citation>
    <scope>NUCLEOTIDE SEQUENCE</scope>
    <source>
        <strain evidence="2">UO.H1047</strain>
    </source>
</reference>
<comment type="caution">
    <text evidence="2">The sequence shown here is derived from an EMBL/GenBank/DDBJ whole genome shotgun (WGS) entry which is preliminary data.</text>
</comment>
<dbReference type="Pfam" id="PF13004">
    <property type="entry name" value="BACON"/>
    <property type="match status" value="1"/>
</dbReference>
<gene>
    <name evidence="2" type="ORF">PQG89_05440</name>
</gene>
<feature type="domain" description="BACON" evidence="1">
    <location>
        <begin position="69"/>
        <end position="127"/>
    </location>
</feature>
<proteinExistence type="predicted"/>
<dbReference type="InterPro" id="IPR024361">
    <property type="entry name" value="BACON"/>
</dbReference>
<evidence type="ECO:0000259" key="1">
    <source>
        <dbReference type="Pfam" id="PF13004"/>
    </source>
</evidence>
<evidence type="ECO:0000313" key="3">
    <source>
        <dbReference type="Proteomes" id="UP001213646"/>
    </source>
</evidence>
<protein>
    <submittedName>
        <fullName evidence="2">BACON domain-containing protein</fullName>
    </submittedName>
</protein>
<dbReference type="PROSITE" id="PS51257">
    <property type="entry name" value="PROKAR_LIPOPROTEIN"/>
    <property type="match status" value="1"/>
</dbReference>
<sequence>MKIRFSKKLFTIIAYLFVTTMFFGCKDDPKQEPAPDKDGMVRLELDYLDFTAEGSEEEIGLKAETDWKVVTASDSWLEVSPTEGKSSQSQTLLVSVDKNEGNGERKAQIIVKALSGSSADTLTIRQAGISRYVDIDWENEAKLTQFDLKSGNIKIDFDGKAPVFTPEVSAIVVPTDTMSYIRVIKSAMTNGKSVTLQTVEGNMTDIFMNQEFTLSTVPASKTYTTRSGVVQTTDEKGVFHPQRITMIMEDGHQEVLYDVRKGIGTRATSDETIKTELFYWKDDRTGEILYDVGGVTIQWDKCLFETAIDGKFYFNFGADVKSLPDGIMKVPIGKLEGFFYTLTGRINCDYLLHLIAQTKRHYETKQPVILNNHVFGTKGLSFVFSPFGVPVKITIDPSFKAEFSANMESRCDFLTGFNAGLTLEAGVNWYPGYEQPQPIGNEPEKHFKPYCELRVKGNAEASMTIYPDVRIRLYDFAGFNIQFKPTLGDEFKYGGIAGGDDENYAAWTNRIYQRLSITGNVALDFIGDPWRSDPLDLYNGSQIDLLRAPEEIHFILPENHTKVNIDETITAEVEVKDYRFGGEKMPVGYAFVKFEAVKGEVDAKHAITDEKGRAKVKYTPKEKGSSLIARIVDADGKDISSAVFTPEVEQTEERIWIVDEFEITIGGIDGASANGKWRNIVKFRTDGTYSYIENPTRKTLEWVSLGSENVLSIYRYCNGTYQYDAEKKMLTLEGGPIVNESLLNGKPYTTLGYNSMYDIFGKSSTREANLEEDGKLAIQNGDHFLNLTPISSYDELKQLSGKASGKNSLPKRTEKIIVDVSGQVVRNE</sequence>
<dbReference type="RefSeq" id="WP_195484957.1">
    <property type="nucleotide sequence ID" value="NZ_CAOJXY010000074.1"/>
</dbReference>
<accession>A0AAW6I6B0</accession>
<dbReference type="InterPro" id="IPR013783">
    <property type="entry name" value="Ig-like_fold"/>
</dbReference>
<organism evidence="2 3">
    <name type="scientific">Parabacteroides johnsonii</name>
    <dbReference type="NCBI Taxonomy" id="387661"/>
    <lineage>
        <taxon>Bacteria</taxon>
        <taxon>Pseudomonadati</taxon>
        <taxon>Bacteroidota</taxon>
        <taxon>Bacteroidia</taxon>
        <taxon>Bacteroidales</taxon>
        <taxon>Tannerellaceae</taxon>
        <taxon>Parabacteroides</taxon>
    </lineage>
</organism>
<dbReference type="Proteomes" id="UP001213646">
    <property type="component" value="Unassembled WGS sequence"/>
</dbReference>
<evidence type="ECO:0000313" key="2">
    <source>
        <dbReference type="EMBL" id="MDC7148873.1"/>
    </source>
</evidence>
<name>A0AAW6I6B0_9BACT</name>
<dbReference type="Gene3D" id="2.60.40.10">
    <property type="entry name" value="Immunoglobulins"/>
    <property type="match status" value="1"/>
</dbReference>
<dbReference type="AlphaFoldDB" id="A0AAW6I6B0"/>
<dbReference type="EMBL" id="JAQPYX010000045">
    <property type="protein sequence ID" value="MDC7148873.1"/>
    <property type="molecule type" value="Genomic_DNA"/>
</dbReference>
<dbReference type="CDD" id="cd14948">
    <property type="entry name" value="BACON"/>
    <property type="match status" value="1"/>
</dbReference>